<dbReference type="RefSeq" id="XP_052947895.1">
    <property type="nucleotide sequence ID" value="XM_053092024.1"/>
</dbReference>
<dbReference type="GeneID" id="77731229"/>
<name>A0AA38HDC6_9TREE</name>
<proteinExistence type="predicted"/>
<sequence length="284" mass="30966">MIGPTLTMHSPTDHGDLLSEISSLRLDNGGKDTGGKGTGMDPRNAREFKPSTSPYAPGDPPDRRCVINYLSSDCVSVGDLHWWTTDKHIQDTAALAGVKIDLKDIVFNEHKVNGKSKGSVTVNCRSPDKASLLMHWFHHNDFQGKKIQPTYVVNGAVPKPTAYNNPRPATNAPGAAPFATNAHGGINFNRLRPLNRQPMPQHIQHGHIGMGRPIKGLFHKIESGQLGIQDGMQYYDIPRHVGGGYPGPLQSHYASYTSVDFDHPSQSMHATSAGLPYGEGMSFR</sequence>
<dbReference type="PANTHER" id="PTHR23204">
    <property type="entry name" value="CLEAVAGE AND POLYADENYLATION SPECIFIC FACTOR"/>
    <property type="match status" value="1"/>
</dbReference>
<dbReference type="GO" id="GO:0003676">
    <property type="term" value="F:nucleic acid binding"/>
    <property type="evidence" value="ECO:0007669"/>
    <property type="project" value="InterPro"/>
</dbReference>
<dbReference type="AlphaFoldDB" id="A0AA38HDC6"/>
<dbReference type="InterPro" id="IPR012677">
    <property type="entry name" value="Nucleotide-bd_a/b_plait_sf"/>
</dbReference>
<feature type="region of interest" description="Disordered" evidence="1">
    <location>
        <begin position="25"/>
        <end position="60"/>
    </location>
</feature>
<keyword evidence="3" id="KW-1185">Reference proteome</keyword>
<evidence type="ECO:0008006" key="4">
    <source>
        <dbReference type="Google" id="ProtNLM"/>
    </source>
</evidence>
<dbReference type="GO" id="GO:0005634">
    <property type="term" value="C:nucleus"/>
    <property type="evidence" value="ECO:0007669"/>
    <property type="project" value="UniProtKB-SubCell"/>
</dbReference>
<dbReference type="GO" id="GO:0006397">
    <property type="term" value="P:mRNA processing"/>
    <property type="evidence" value="ECO:0007669"/>
    <property type="project" value="UniProtKB-KW"/>
</dbReference>
<reference evidence="2" key="1">
    <citation type="journal article" date="2022" name="G3 (Bethesda)">
        <title>High quality genome of the basidiomycete yeast Dioszegia hungarica PDD-24b-2 isolated from cloud water.</title>
        <authorList>
            <person name="Jarrige D."/>
            <person name="Haridas S."/>
            <person name="Bleykasten-Grosshans C."/>
            <person name="Joly M."/>
            <person name="Nadalig T."/>
            <person name="Sancelme M."/>
            <person name="Vuilleumier S."/>
            <person name="Grigoriev I.V."/>
            <person name="Amato P."/>
            <person name="Bringel F."/>
        </authorList>
    </citation>
    <scope>NUCLEOTIDE SEQUENCE</scope>
    <source>
        <strain evidence="2">PDD-24b-2</strain>
    </source>
</reference>
<dbReference type="SUPFAM" id="SSF54928">
    <property type="entry name" value="RNA-binding domain, RBD"/>
    <property type="match status" value="1"/>
</dbReference>
<dbReference type="CDD" id="cd12372">
    <property type="entry name" value="RRM_CFIm68_CFIm59"/>
    <property type="match status" value="1"/>
</dbReference>
<dbReference type="Proteomes" id="UP001164286">
    <property type="component" value="Unassembled WGS sequence"/>
</dbReference>
<organism evidence="2 3">
    <name type="scientific">Dioszegia hungarica</name>
    <dbReference type="NCBI Taxonomy" id="4972"/>
    <lineage>
        <taxon>Eukaryota</taxon>
        <taxon>Fungi</taxon>
        <taxon>Dikarya</taxon>
        <taxon>Basidiomycota</taxon>
        <taxon>Agaricomycotina</taxon>
        <taxon>Tremellomycetes</taxon>
        <taxon>Tremellales</taxon>
        <taxon>Bulleribasidiaceae</taxon>
        <taxon>Dioszegia</taxon>
    </lineage>
</organism>
<dbReference type="Gene3D" id="3.30.70.330">
    <property type="match status" value="1"/>
</dbReference>
<comment type="caution">
    <text evidence="2">The sequence shown here is derived from an EMBL/GenBank/DDBJ whole genome shotgun (WGS) entry which is preliminary data.</text>
</comment>
<gene>
    <name evidence="2" type="ORF">MKK02DRAFT_42506</name>
</gene>
<protein>
    <recommendedName>
        <fullName evidence="4">RRM domain-containing protein</fullName>
    </recommendedName>
</protein>
<dbReference type="InterPro" id="IPR035979">
    <property type="entry name" value="RBD_domain_sf"/>
</dbReference>
<dbReference type="InterPro" id="IPR034772">
    <property type="entry name" value="CPSF6/7"/>
</dbReference>
<dbReference type="EMBL" id="JAKWFO010000003">
    <property type="protein sequence ID" value="KAI9638118.1"/>
    <property type="molecule type" value="Genomic_DNA"/>
</dbReference>
<evidence type="ECO:0000256" key="1">
    <source>
        <dbReference type="SAM" id="MobiDB-lite"/>
    </source>
</evidence>
<evidence type="ECO:0000313" key="3">
    <source>
        <dbReference type="Proteomes" id="UP001164286"/>
    </source>
</evidence>
<evidence type="ECO:0000313" key="2">
    <source>
        <dbReference type="EMBL" id="KAI9638118.1"/>
    </source>
</evidence>
<accession>A0AA38HDC6</accession>